<feature type="repeat" description="ANK" evidence="3">
    <location>
        <begin position="139"/>
        <end position="171"/>
    </location>
</feature>
<evidence type="ECO:0000256" key="1">
    <source>
        <dbReference type="ARBA" id="ARBA00022737"/>
    </source>
</evidence>
<evidence type="ECO:0000313" key="5">
    <source>
        <dbReference type="Proteomes" id="UP000601435"/>
    </source>
</evidence>
<dbReference type="AlphaFoldDB" id="A0A812SA36"/>
<protein>
    <submittedName>
        <fullName evidence="4">SecG protein</fullName>
    </submittedName>
</protein>
<comment type="caution">
    <text evidence="4">The sequence shown here is derived from an EMBL/GenBank/DDBJ whole genome shotgun (WGS) entry which is preliminary data.</text>
</comment>
<dbReference type="InterPro" id="IPR036770">
    <property type="entry name" value="Ankyrin_rpt-contain_sf"/>
</dbReference>
<organism evidence="4 5">
    <name type="scientific">Symbiodinium necroappetens</name>
    <dbReference type="NCBI Taxonomy" id="1628268"/>
    <lineage>
        <taxon>Eukaryota</taxon>
        <taxon>Sar</taxon>
        <taxon>Alveolata</taxon>
        <taxon>Dinophyceae</taxon>
        <taxon>Suessiales</taxon>
        <taxon>Symbiodiniaceae</taxon>
        <taxon>Symbiodinium</taxon>
    </lineage>
</organism>
<dbReference type="OrthoDB" id="408248at2759"/>
<dbReference type="Proteomes" id="UP000601435">
    <property type="component" value="Unassembled WGS sequence"/>
</dbReference>
<sequence length="421" mass="46162">MSRWCRVERAFRELSEKESWIIVKSSANIELVHGVEASVGGGPPGEGQFTRAQDRDKLAPVLAQALRRKLYFLLRDQDFVSYRVLLNLQAVYLKGLRAEPCFEPVPDLGPEGIGNLEPNTAMKFLYQHGFARVRERDRAGWSPLHYAALRGDSSVIKALLMERADPNSTTKGDQPRVGMPPWTSAVAICLFYHHNDAARLLISAKANVNHTGDYVRPAMTCAADANNPEGIRILCEAGCRPDVRNLFGISAFESASACGSLAAIEELVGRGYKMDASDALYCAMLHRGGSAELVERLVALRADVNRSRSVWKHSTAFGVLALLKSFQHRYSKVSAATRTLHHAPKATPLMLAINSSQYAGAAALIAAGAKLDMRNLRGWTAADFAKGQSVPDFLLQAFEGSPEECERVAEVARGDYVEEVF</sequence>
<proteinExistence type="predicted"/>
<accession>A0A812SA36</accession>
<dbReference type="EMBL" id="CAJNJA010021287">
    <property type="protein sequence ID" value="CAE7473126.1"/>
    <property type="molecule type" value="Genomic_DNA"/>
</dbReference>
<dbReference type="SUPFAM" id="SSF48403">
    <property type="entry name" value="Ankyrin repeat"/>
    <property type="match status" value="1"/>
</dbReference>
<name>A0A812SA36_9DINO</name>
<keyword evidence="1" id="KW-0677">Repeat</keyword>
<dbReference type="PANTHER" id="PTHR24123">
    <property type="entry name" value="ANKYRIN REPEAT-CONTAINING"/>
    <property type="match status" value="1"/>
</dbReference>
<dbReference type="Gene3D" id="1.25.40.20">
    <property type="entry name" value="Ankyrin repeat-containing domain"/>
    <property type="match status" value="1"/>
</dbReference>
<evidence type="ECO:0000256" key="3">
    <source>
        <dbReference type="PROSITE-ProRule" id="PRU00023"/>
    </source>
</evidence>
<evidence type="ECO:0000313" key="4">
    <source>
        <dbReference type="EMBL" id="CAE7473126.1"/>
    </source>
</evidence>
<dbReference type="InterPro" id="IPR002110">
    <property type="entry name" value="Ankyrin_rpt"/>
</dbReference>
<dbReference type="PROSITE" id="PS50088">
    <property type="entry name" value="ANK_REPEAT"/>
    <property type="match status" value="1"/>
</dbReference>
<dbReference type="InterPro" id="IPR051165">
    <property type="entry name" value="Multifunctional_ANK_Repeat"/>
</dbReference>
<gene>
    <name evidence="4" type="primary">secG</name>
    <name evidence="4" type="ORF">SNEC2469_LOCUS13356</name>
</gene>
<dbReference type="PANTHER" id="PTHR24123:SF33">
    <property type="entry name" value="PROTEIN HOS4"/>
    <property type="match status" value="1"/>
</dbReference>
<evidence type="ECO:0000256" key="2">
    <source>
        <dbReference type="ARBA" id="ARBA00023043"/>
    </source>
</evidence>
<dbReference type="PROSITE" id="PS50297">
    <property type="entry name" value="ANK_REP_REGION"/>
    <property type="match status" value="1"/>
</dbReference>
<keyword evidence="2 3" id="KW-0040">ANK repeat</keyword>
<reference evidence="4" key="1">
    <citation type="submission" date="2021-02" db="EMBL/GenBank/DDBJ databases">
        <authorList>
            <person name="Dougan E. K."/>
            <person name="Rhodes N."/>
            <person name="Thang M."/>
            <person name="Chan C."/>
        </authorList>
    </citation>
    <scope>NUCLEOTIDE SEQUENCE</scope>
</reference>
<keyword evidence="5" id="KW-1185">Reference proteome</keyword>
<dbReference type="Pfam" id="PF00023">
    <property type="entry name" value="Ank"/>
    <property type="match status" value="1"/>
</dbReference>
<dbReference type="SMART" id="SM00248">
    <property type="entry name" value="ANK"/>
    <property type="match status" value="5"/>
</dbReference>